<feature type="compositionally biased region" description="Basic and acidic residues" evidence="1">
    <location>
        <begin position="118"/>
        <end position="133"/>
    </location>
</feature>
<accession>A0A6A5UV12</accession>
<feature type="region of interest" description="Disordered" evidence="1">
    <location>
        <begin position="98"/>
        <end position="133"/>
    </location>
</feature>
<dbReference type="AlphaFoldDB" id="A0A6A5UV12"/>
<evidence type="ECO:0000313" key="3">
    <source>
        <dbReference type="Proteomes" id="UP000800036"/>
    </source>
</evidence>
<evidence type="ECO:0000256" key="1">
    <source>
        <dbReference type="SAM" id="MobiDB-lite"/>
    </source>
</evidence>
<name>A0A6A5UV12_9PLEO</name>
<feature type="region of interest" description="Disordered" evidence="1">
    <location>
        <begin position="18"/>
        <end position="55"/>
    </location>
</feature>
<dbReference type="EMBL" id="ML976719">
    <property type="protein sequence ID" value="KAF1968554.1"/>
    <property type="molecule type" value="Genomic_DNA"/>
</dbReference>
<proteinExistence type="predicted"/>
<dbReference type="OrthoDB" id="3438274at2759"/>
<organism evidence="2 3">
    <name type="scientific">Bimuria novae-zelandiae CBS 107.79</name>
    <dbReference type="NCBI Taxonomy" id="1447943"/>
    <lineage>
        <taxon>Eukaryota</taxon>
        <taxon>Fungi</taxon>
        <taxon>Dikarya</taxon>
        <taxon>Ascomycota</taxon>
        <taxon>Pezizomycotina</taxon>
        <taxon>Dothideomycetes</taxon>
        <taxon>Pleosporomycetidae</taxon>
        <taxon>Pleosporales</taxon>
        <taxon>Massarineae</taxon>
        <taxon>Didymosphaeriaceae</taxon>
        <taxon>Bimuria</taxon>
    </lineage>
</organism>
<reference evidence="2" key="1">
    <citation type="journal article" date="2020" name="Stud. Mycol.">
        <title>101 Dothideomycetes genomes: a test case for predicting lifestyles and emergence of pathogens.</title>
        <authorList>
            <person name="Haridas S."/>
            <person name="Albert R."/>
            <person name="Binder M."/>
            <person name="Bloem J."/>
            <person name="Labutti K."/>
            <person name="Salamov A."/>
            <person name="Andreopoulos B."/>
            <person name="Baker S."/>
            <person name="Barry K."/>
            <person name="Bills G."/>
            <person name="Bluhm B."/>
            <person name="Cannon C."/>
            <person name="Castanera R."/>
            <person name="Culley D."/>
            <person name="Daum C."/>
            <person name="Ezra D."/>
            <person name="Gonzalez J."/>
            <person name="Henrissat B."/>
            <person name="Kuo A."/>
            <person name="Liang C."/>
            <person name="Lipzen A."/>
            <person name="Lutzoni F."/>
            <person name="Magnuson J."/>
            <person name="Mondo S."/>
            <person name="Nolan M."/>
            <person name="Ohm R."/>
            <person name="Pangilinan J."/>
            <person name="Park H.-J."/>
            <person name="Ramirez L."/>
            <person name="Alfaro M."/>
            <person name="Sun H."/>
            <person name="Tritt A."/>
            <person name="Yoshinaga Y."/>
            <person name="Zwiers L.-H."/>
            <person name="Turgeon B."/>
            <person name="Goodwin S."/>
            <person name="Spatafora J."/>
            <person name="Crous P."/>
            <person name="Grigoriev I."/>
        </authorList>
    </citation>
    <scope>NUCLEOTIDE SEQUENCE</scope>
    <source>
        <strain evidence="2">CBS 107.79</strain>
    </source>
</reference>
<sequence>MSYRKSPSGTPLRIAVQRPMTTREAKPFMRSSGKNVRTRDQVDNINEVTQDVEPGLAVASGEGDELIDEAVSLFEAEDTPLSQSPICRSESPLFEPMADNTSSMDEAMTDAAPEAQSEPDRASSPHTDSLDGLKRARAIKDRICNSLKILGPKTARVRARSVIEDPDNHAIKRMRQDGRMMWDTIATELNKERMLRGERQTWTAAAVYSRFVRNAPRIAAAKGEVGFNPQDYMYLRNPATHPASQLPGAVNNPSGYSFGAGGGRKRVRDDEHAEQDLADNLRHKCAGTLSEQAKILEQADMTEEMMEAVAEVTDRFWSFVASDLEKNIGKLFDPKVLESRYHSI</sequence>
<protein>
    <submittedName>
        <fullName evidence="2">Uncharacterized protein</fullName>
    </submittedName>
</protein>
<gene>
    <name evidence="2" type="ORF">BU23DRAFT_572294</name>
</gene>
<keyword evidence="3" id="KW-1185">Reference proteome</keyword>
<evidence type="ECO:0000313" key="2">
    <source>
        <dbReference type="EMBL" id="KAF1968554.1"/>
    </source>
</evidence>
<dbReference type="Proteomes" id="UP000800036">
    <property type="component" value="Unassembled WGS sequence"/>
</dbReference>